<dbReference type="PROSITE" id="PS00356">
    <property type="entry name" value="HTH_LACI_1"/>
    <property type="match status" value="1"/>
</dbReference>
<dbReference type="GO" id="GO:0003700">
    <property type="term" value="F:DNA-binding transcription factor activity"/>
    <property type="evidence" value="ECO:0007669"/>
    <property type="project" value="TreeGrafter"/>
</dbReference>
<organism evidence="5 6">
    <name type="scientific">Longispora fulva</name>
    <dbReference type="NCBI Taxonomy" id="619741"/>
    <lineage>
        <taxon>Bacteria</taxon>
        <taxon>Bacillati</taxon>
        <taxon>Actinomycetota</taxon>
        <taxon>Actinomycetes</taxon>
        <taxon>Micromonosporales</taxon>
        <taxon>Micromonosporaceae</taxon>
        <taxon>Longispora</taxon>
    </lineage>
</organism>
<gene>
    <name evidence="5" type="ORF">IW245_003110</name>
</gene>
<feature type="domain" description="HTH lacI-type" evidence="4">
    <location>
        <begin position="5"/>
        <end position="60"/>
    </location>
</feature>
<proteinExistence type="predicted"/>
<dbReference type="AlphaFoldDB" id="A0A8J7GFN1"/>
<dbReference type="InterPro" id="IPR028082">
    <property type="entry name" value="Peripla_BP_I"/>
</dbReference>
<dbReference type="InterPro" id="IPR000843">
    <property type="entry name" value="HTH_LacI"/>
</dbReference>
<dbReference type="PROSITE" id="PS50932">
    <property type="entry name" value="HTH_LACI_2"/>
    <property type="match status" value="1"/>
</dbReference>
<dbReference type="Proteomes" id="UP000622552">
    <property type="component" value="Unassembled WGS sequence"/>
</dbReference>
<comment type="caution">
    <text evidence="5">The sequence shown here is derived from an EMBL/GenBank/DDBJ whole genome shotgun (WGS) entry which is preliminary data.</text>
</comment>
<keyword evidence="2" id="KW-0238">DNA-binding</keyword>
<dbReference type="Pfam" id="PF00356">
    <property type="entry name" value="LacI"/>
    <property type="match status" value="1"/>
</dbReference>
<dbReference type="RefSeq" id="WP_197003831.1">
    <property type="nucleotide sequence ID" value="NZ_BONS01000022.1"/>
</dbReference>
<dbReference type="Gene3D" id="3.40.50.2300">
    <property type="match status" value="2"/>
</dbReference>
<sequence>MTRQPTLNDVAVAAGVSLATASRVLNGSDRKVSATLHDRVMAAAQALHYTANAQAQALARRSTALVGLLLHDIADPYFSGIASGVLSAAVARDLRVVIADTGADPDAAVAHLSALRGERARAAILVGSRTTDRAGEKRLAEAIGQFTAAGARMVCVGQPGLPGDTVVPDNRGGARALGAHLSGHARVAIVAGPDRLRTVRDRVAGFRAGLGHPETTLVSAEFSRDGGYGAAAHIPDGTTAVFVTSDVMATGLCTGLRERGLRIPEDIAVAGFDDIPVIRDLHPALTTVALPLADMGSQALHLALAEDGPSRTVTIPTRLVIRDSTSTGS</sequence>
<dbReference type="PANTHER" id="PTHR30146:SF153">
    <property type="entry name" value="LACTOSE OPERON REPRESSOR"/>
    <property type="match status" value="1"/>
</dbReference>
<reference evidence="5" key="1">
    <citation type="submission" date="2020-11" db="EMBL/GenBank/DDBJ databases">
        <title>Sequencing the genomes of 1000 actinobacteria strains.</title>
        <authorList>
            <person name="Klenk H.-P."/>
        </authorList>
    </citation>
    <scope>NUCLEOTIDE SEQUENCE</scope>
    <source>
        <strain evidence="5">DSM 45356</strain>
    </source>
</reference>
<dbReference type="PRINTS" id="PR00036">
    <property type="entry name" value="HTHLACI"/>
</dbReference>
<keyword evidence="6" id="KW-1185">Reference proteome</keyword>
<dbReference type="GO" id="GO:0000976">
    <property type="term" value="F:transcription cis-regulatory region binding"/>
    <property type="evidence" value="ECO:0007669"/>
    <property type="project" value="TreeGrafter"/>
</dbReference>
<evidence type="ECO:0000256" key="3">
    <source>
        <dbReference type="ARBA" id="ARBA00023163"/>
    </source>
</evidence>
<name>A0A8J7GFN1_9ACTN</name>
<protein>
    <submittedName>
        <fullName evidence="5">LacI family transcriptional regulator</fullName>
    </submittedName>
</protein>
<evidence type="ECO:0000256" key="2">
    <source>
        <dbReference type="ARBA" id="ARBA00023125"/>
    </source>
</evidence>
<keyword evidence="1" id="KW-0805">Transcription regulation</keyword>
<dbReference type="SUPFAM" id="SSF47413">
    <property type="entry name" value="lambda repressor-like DNA-binding domains"/>
    <property type="match status" value="1"/>
</dbReference>
<dbReference type="Pfam" id="PF13377">
    <property type="entry name" value="Peripla_BP_3"/>
    <property type="match status" value="1"/>
</dbReference>
<dbReference type="InterPro" id="IPR010982">
    <property type="entry name" value="Lambda_DNA-bd_dom_sf"/>
</dbReference>
<evidence type="ECO:0000313" key="5">
    <source>
        <dbReference type="EMBL" id="MBG6136916.1"/>
    </source>
</evidence>
<dbReference type="SUPFAM" id="SSF53822">
    <property type="entry name" value="Periplasmic binding protein-like I"/>
    <property type="match status" value="1"/>
</dbReference>
<evidence type="ECO:0000259" key="4">
    <source>
        <dbReference type="PROSITE" id="PS50932"/>
    </source>
</evidence>
<evidence type="ECO:0000313" key="6">
    <source>
        <dbReference type="Proteomes" id="UP000622552"/>
    </source>
</evidence>
<dbReference type="InterPro" id="IPR046335">
    <property type="entry name" value="LacI/GalR-like_sensor"/>
</dbReference>
<dbReference type="CDD" id="cd01392">
    <property type="entry name" value="HTH_LacI"/>
    <property type="match status" value="1"/>
</dbReference>
<keyword evidence="3" id="KW-0804">Transcription</keyword>
<dbReference type="EMBL" id="JADOUF010000001">
    <property type="protein sequence ID" value="MBG6136916.1"/>
    <property type="molecule type" value="Genomic_DNA"/>
</dbReference>
<evidence type="ECO:0000256" key="1">
    <source>
        <dbReference type="ARBA" id="ARBA00023015"/>
    </source>
</evidence>
<dbReference type="CDD" id="cd06267">
    <property type="entry name" value="PBP1_LacI_sugar_binding-like"/>
    <property type="match status" value="1"/>
</dbReference>
<dbReference type="SMART" id="SM00354">
    <property type="entry name" value="HTH_LACI"/>
    <property type="match status" value="1"/>
</dbReference>
<accession>A0A8J7GFN1</accession>
<dbReference type="Gene3D" id="1.10.260.40">
    <property type="entry name" value="lambda repressor-like DNA-binding domains"/>
    <property type="match status" value="1"/>
</dbReference>
<dbReference type="PANTHER" id="PTHR30146">
    <property type="entry name" value="LACI-RELATED TRANSCRIPTIONAL REPRESSOR"/>
    <property type="match status" value="1"/>
</dbReference>